<dbReference type="InterPro" id="IPR027417">
    <property type="entry name" value="P-loop_NTPase"/>
</dbReference>
<organism evidence="2 4">
    <name type="scientific">Billgrantia kenyensis</name>
    <dbReference type="NCBI Taxonomy" id="321266"/>
    <lineage>
        <taxon>Bacteria</taxon>
        <taxon>Pseudomonadati</taxon>
        <taxon>Pseudomonadota</taxon>
        <taxon>Gammaproteobacteria</taxon>
        <taxon>Oceanospirillales</taxon>
        <taxon>Halomonadaceae</taxon>
        <taxon>Billgrantia</taxon>
    </lineage>
</organism>
<dbReference type="EMBL" id="JABFUB010000001">
    <property type="protein sequence ID" value="MCG6660178.1"/>
    <property type="molecule type" value="Genomic_DNA"/>
</dbReference>
<dbReference type="AlphaFoldDB" id="A0A7V9VXZ6"/>
<dbReference type="Gene3D" id="3.40.50.300">
    <property type="entry name" value="P-loop containing nucleotide triphosphate hydrolases"/>
    <property type="match status" value="1"/>
</dbReference>
<evidence type="ECO:0000313" key="2">
    <source>
        <dbReference type="EMBL" id="MBA2777508.1"/>
    </source>
</evidence>
<comment type="caution">
    <text evidence="2">The sequence shown here is derived from an EMBL/GenBank/DDBJ whole genome shotgun (WGS) entry which is preliminary data.</text>
</comment>
<evidence type="ECO:0000259" key="1">
    <source>
        <dbReference type="Pfam" id="PF02492"/>
    </source>
</evidence>
<dbReference type="EMBL" id="JACEFT010000001">
    <property type="protein sequence ID" value="MBA2777508.1"/>
    <property type="molecule type" value="Genomic_DNA"/>
</dbReference>
<name>A0A7V9VXZ6_9GAMM</name>
<dbReference type="RefSeq" id="WP_181513013.1">
    <property type="nucleotide sequence ID" value="NZ_JABFUB010000001.1"/>
</dbReference>
<evidence type="ECO:0000313" key="4">
    <source>
        <dbReference type="Proteomes" id="UP000518091"/>
    </source>
</evidence>
<dbReference type="GO" id="GO:0005737">
    <property type="term" value="C:cytoplasm"/>
    <property type="evidence" value="ECO:0007669"/>
    <property type="project" value="TreeGrafter"/>
</dbReference>
<dbReference type="SUPFAM" id="SSF52540">
    <property type="entry name" value="P-loop containing nucleoside triphosphate hydrolases"/>
    <property type="match status" value="1"/>
</dbReference>
<dbReference type="PANTHER" id="PTHR13748:SF46">
    <property type="entry name" value="ZINC CHAPERONE YEIR"/>
    <property type="match status" value="1"/>
</dbReference>
<dbReference type="Proteomes" id="UP000518091">
    <property type="component" value="Unassembled WGS sequence"/>
</dbReference>
<dbReference type="InterPro" id="IPR003495">
    <property type="entry name" value="CobW/HypB/UreG_nucleotide-bd"/>
</dbReference>
<dbReference type="CDD" id="cd03112">
    <property type="entry name" value="CobW-like"/>
    <property type="match status" value="1"/>
</dbReference>
<gene>
    <name evidence="2" type="ORF">H1D44_01170</name>
    <name evidence="3" type="ORF">HOP48_01245</name>
</gene>
<sequence length="353" mass="38814">MAASPLAAVPVHLFTGFLGSGKTTLIRRLVEQKPEGERWAILINEFGQIGIDQAMFDEHDDVIIKGLPGGCLCCQLAFVLQATLVNLLHRHRPDRLIIEPSGLGHPAGLLDVLRGEAFVGVLDIRDIVVLLDPARLDDSRCREHETFNDQLAMADAVALTKVDLVTPEQMASAQRHVDSLWPPKKWVANAAQGNLPLSLLLEAGCHHEKEEQESWLSANHEALRGGGQQALLLEDFTAAIPSPGQPVQQAARALGYHTLGWRWSPVDVFDLDRLTQVLSELPRELRVKGVLHTNHGWKLYNRGDGLASITNSAWRRDSRLELIGPVEHLPTPEELLESLHGCCLAAEASASRI</sequence>
<reference evidence="2 4" key="2">
    <citation type="submission" date="2020-07" db="EMBL/GenBank/DDBJ databases">
        <title>Identification of Halomonas strains.</title>
        <authorList>
            <person name="Xiao Z."/>
            <person name="Shen J."/>
        </authorList>
    </citation>
    <scope>NUCLEOTIDE SEQUENCE [LARGE SCALE GENOMIC DNA]</scope>
    <source>
        <strain evidence="2 4">DSM 17331</strain>
    </source>
</reference>
<feature type="domain" description="CobW/HypB/UreG nucleotide-binding" evidence="1">
    <location>
        <begin position="10"/>
        <end position="182"/>
    </location>
</feature>
<evidence type="ECO:0000313" key="3">
    <source>
        <dbReference type="EMBL" id="MCG6660178.1"/>
    </source>
</evidence>
<accession>A0A7V9VXZ6</accession>
<dbReference type="PANTHER" id="PTHR13748">
    <property type="entry name" value="COBW-RELATED"/>
    <property type="match status" value="1"/>
</dbReference>
<protein>
    <submittedName>
        <fullName evidence="2">GTP-binding protein</fullName>
    </submittedName>
</protein>
<dbReference type="Pfam" id="PF02492">
    <property type="entry name" value="cobW"/>
    <property type="match status" value="1"/>
</dbReference>
<proteinExistence type="predicted"/>
<dbReference type="InterPro" id="IPR051316">
    <property type="entry name" value="Zinc-reg_GTPase_activator"/>
</dbReference>
<reference evidence="3 5" key="1">
    <citation type="submission" date="2020-05" db="EMBL/GenBank/DDBJ databases">
        <title>Comparative genomic analysis of denitrifying bacteria from Halomonas genus.</title>
        <authorList>
            <person name="Wang L."/>
            <person name="Shao Z."/>
        </authorList>
    </citation>
    <scope>NUCLEOTIDE SEQUENCE [LARGE SCALE GENOMIC DNA]</scope>
    <source>
        <strain evidence="3 5">DSM 17331</strain>
    </source>
</reference>
<dbReference type="Proteomes" id="UP000814353">
    <property type="component" value="Unassembled WGS sequence"/>
</dbReference>
<keyword evidence="5" id="KW-1185">Reference proteome</keyword>
<evidence type="ECO:0000313" key="5">
    <source>
        <dbReference type="Proteomes" id="UP000814353"/>
    </source>
</evidence>